<dbReference type="PANTHER" id="PTHR43070:SF3">
    <property type="entry name" value="HOMOSERINE DEHYDROGENASE"/>
    <property type="match status" value="1"/>
</dbReference>
<comment type="caution">
    <text evidence="4">The sequence shown here is derived from an EMBL/GenBank/DDBJ whole genome shotgun (WGS) entry which is preliminary data.</text>
</comment>
<dbReference type="GO" id="GO:0009067">
    <property type="term" value="P:aspartate family amino acid biosynthetic process"/>
    <property type="evidence" value="ECO:0007669"/>
    <property type="project" value="InterPro"/>
</dbReference>
<accession>A0AAN8VJL0</accession>
<evidence type="ECO:0000313" key="4">
    <source>
        <dbReference type="EMBL" id="KAK6936278.1"/>
    </source>
</evidence>
<keyword evidence="2" id="KW-0560">Oxidoreductase</keyword>
<evidence type="ECO:0000256" key="1">
    <source>
        <dbReference type="ARBA" id="ARBA00022857"/>
    </source>
</evidence>
<dbReference type="Gene3D" id="3.30.360.10">
    <property type="entry name" value="Dihydrodipicolinate Reductase, domain 2"/>
    <property type="match status" value="1"/>
</dbReference>
<evidence type="ECO:0000259" key="3">
    <source>
        <dbReference type="Pfam" id="PF00742"/>
    </source>
</evidence>
<evidence type="ECO:0000256" key="2">
    <source>
        <dbReference type="ARBA" id="ARBA00023002"/>
    </source>
</evidence>
<dbReference type="EMBL" id="JBAMMX010000007">
    <property type="protein sequence ID" value="KAK6936278.1"/>
    <property type="molecule type" value="Genomic_DNA"/>
</dbReference>
<dbReference type="Pfam" id="PF00742">
    <property type="entry name" value="Homoserine_dh"/>
    <property type="match status" value="1"/>
</dbReference>
<feature type="domain" description="Homoserine dehydrogenase catalytic" evidence="3">
    <location>
        <begin position="179"/>
        <end position="354"/>
    </location>
</feature>
<name>A0AAN8VJL0_9MAGN</name>
<dbReference type="PANTHER" id="PTHR43070">
    <property type="match status" value="1"/>
</dbReference>
<dbReference type="InterPro" id="IPR011147">
    <property type="entry name" value="Bifunc_Aspkin/hSer_DH"/>
</dbReference>
<dbReference type="Gene3D" id="3.40.50.720">
    <property type="entry name" value="NAD(P)-binding Rossmann-like Domain"/>
    <property type="match status" value="1"/>
</dbReference>
<proteinExistence type="predicted"/>
<keyword evidence="5" id="KW-1185">Reference proteome</keyword>
<gene>
    <name evidence="4" type="ORF">RJ641_033308</name>
</gene>
<dbReference type="InterPro" id="IPR001342">
    <property type="entry name" value="HDH_cat"/>
</dbReference>
<organism evidence="4 5">
    <name type="scientific">Dillenia turbinata</name>
    <dbReference type="NCBI Taxonomy" id="194707"/>
    <lineage>
        <taxon>Eukaryota</taxon>
        <taxon>Viridiplantae</taxon>
        <taxon>Streptophyta</taxon>
        <taxon>Embryophyta</taxon>
        <taxon>Tracheophyta</taxon>
        <taxon>Spermatophyta</taxon>
        <taxon>Magnoliopsida</taxon>
        <taxon>eudicotyledons</taxon>
        <taxon>Gunneridae</taxon>
        <taxon>Pentapetalae</taxon>
        <taxon>Dilleniales</taxon>
        <taxon>Dilleniaceae</taxon>
        <taxon>Dillenia</taxon>
    </lineage>
</organism>
<dbReference type="AlphaFoldDB" id="A0AAN8VJL0"/>
<keyword evidence="1" id="KW-0521">NADP</keyword>
<protein>
    <submittedName>
        <fullName evidence="4">Homoserine dehydrogenase, catalytic</fullName>
    </submittedName>
</protein>
<dbReference type="SUPFAM" id="SSF55347">
    <property type="entry name" value="Glyceraldehyde-3-phosphate dehydrogenase-like, C-terminal domain"/>
    <property type="match status" value="1"/>
</dbReference>
<dbReference type="GO" id="GO:0004412">
    <property type="term" value="F:homoserine dehydrogenase activity"/>
    <property type="evidence" value="ECO:0007669"/>
    <property type="project" value="InterPro"/>
</dbReference>
<sequence length="362" mass="40244">MGRGISMVLMRCVGVSRQLLQHIVSCRSLHAKQGVRLRVVGICDSRSLLFVSDVLTKELDDPLLLEVCRIKANWLFTPHSLCHERSLTETIESLVLEDYDKLVSHLCCLRHKSIVSEPCSLRSTLGYVMSEVEDEKLFIDFSYSHIKVSCLILLPLFLFFYTMRASVNRNLFDSLLMITDPRDDLSGMDVAPKALILVRLLGWWMELNSIKIESLCPEEMVPNVMSAEEFLVEGLTLLDKVIEEGVRKASSNGNVLCYVCAIEDTRNFPVELPLAKSSSRLLSVKCSVGIQEIHIDSPLGRLRGSDNVESVFFNSFLGCLKCSSLTFKAPTAMVIQGTGAGNDTTAAAVLADILDIQDLFSS</sequence>
<dbReference type="Proteomes" id="UP001370490">
    <property type="component" value="Unassembled WGS sequence"/>
</dbReference>
<reference evidence="4 5" key="1">
    <citation type="submission" date="2023-12" db="EMBL/GenBank/DDBJ databases">
        <title>A high-quality genome assembly for Dillenia turbinata (Dilleniales).</title>
        <authorList>
            <person name="Chanderbali A."/>
        </authorList>
    </citation>
    <scope>NUCLEOTIDE SEQUENCE [LARGE SCALE GENOMIC DNA]</scope>
    <source>
        <strain evidence="4">LSX21</strain>
        <tissue evidence="4">Leaf</tissue>
    </source>
</reference>
<evidence type="ECO:0000313" key="5">
    <source>
        <dbReference type="Proteomes" id="UP001370490"/>
    </source>
</evidence>